<sequence length="138" mass="15835">METRYWKTEQVARGVRISLKKNLDNVPSTMIIYLKRLKIAGLTLYPLTSSHVQLGVGDEEFIDYQIKKHGRIVTLETVDFTNHSFPYPVRGVCKVDFAKGLVMEFKTEKQEKLFLKRMDKALENLLKRIKAGGSSNVS</sequence>
<organism evidence="1 2">
    <name type="scientific">Bacillus cereus</name>
    <dbReference type="NCBI Taxonomy" id="1396"/>
    <lineage>
        <taxon>Bacteria</taxon>
        <taxon>Bacillati</taxon>
        <taxon>Bacillota</taxon>
        <taxon>Bacilli</taxon>
        <taxon>Bacillales</taxon>
        <taxon>Bacillaceae</taxon>
        <taxon>Bacillus</taxon>
        <taxon>Bacillus cereus group</taxon>
    </lineage>
</organism>
<evidence type="ECO:0000313" key="2">
    <source>
        <dbReference type="Proteomes" id="UP000242656"/>
    </source>
</evidence>
<dbReference type="EMBL" id="NUWN01000009">
    <property type="protein sequence ID" value="PFK47026.1"/>
    <property type="molecule type" value="Genomic_DNA"/>
</dbReference>
<comment type="caution">
    <text evidence="1">The sequence shown here is derived from an EMBL/GenBank/DDBJ whole genome shotgun (WGS) entry which is preliminary data.</text>
</comment>
<proteinExistence type="predicted"/>
<dbReference type="RefSeq" id="WP_098489548.1">
    <property type="nucleotide sequence ID" value="NZ_NUWN01000009.1"/>
</dbReference>
<evidence type="ECO:0000313" key="1">
    <source>
        <dbReference type="EMBL" id="PFK47026.1"/>
    </source>
</evidence>
<name>A0A2B0N1Q3_BACCE</name>
<protein>
    <submittedName>
        <fullName evidence="1">Uncharacterized protein</fullName>
    </submittedName>
</protein>
<accession>A0A2B0N1Q3</accession>
<gene>
    <name evidence="1" type="ORF">COI93_02760</name>
</gene>
<dbReference type="AlphaFoldDB" id="A0A2B0N1Q3"/>
<dbReference type="Proteomes" id="UP000242656">
    <property type="component" value="Unassembled WGS sequence"/>
</dbReference>
<reference evidence="1 2" key="1">
    <citation type="submission" date="2017-09" db="EMBL/GenBank/DDBJ databases">
        <title>Large-scale bioinformatics analysis of Bacillus genomes uncovers conserved roles of natural products in bacterial physiology.</title>
        <authorList>
            <consortium name="Agbiome Team Llc"/>
            <person name="Bleich R.M."/>
            <person name="Grubbs K.J."/>
            <person name="Santa Maria K.C."/>
            <person name="Allen S.E."/>
            <person name="Farag S."/>
            <person name="Shank E.A."/>
            <person name="Bowers A."/>
        </authorList>
    </citation>
    <scope>NUCLEOTIDE SEQUENCE [LARGE SCALE GENOMIC DNA]</scope>
    <source>
        <strain evidence="1 2">AFS083043</strain>
    </source>
</reference>